<dbReference type="EMBL" id="DWYG01000189">
    <property type="protein sequence ID" value="HJB43053.1"/>
    <property type="molecule type" value="Genomic_DNA"/>
</dbReference>
<evidence type="ECO:0000256" key="3">
    <source>
        <dbReference type="ARBA" id="ARBA00022448"/>
    </source>
</evidence>
<feature type="transmembrane region" description="Helical" evidence="8">
    <location>
        <begin position="128"/>
        <end position="152"/>
    </location>
</feature>
<sequence length="304" mass="32344">MPDGITANAAAGSLSNAGARMIPPIPAENRRGARAFAFIMRWLVRIAAALTAAVLIFLIGYILVMGIPNLKPSLFEWEYNSENVSLVPSLINTVLMTAFSLVIATPLGIFAAVWLVEYAKRGNKLVKVVRVTTETLQGIPSIVFGLFGMLFFVTQLHWGYSLIAGAFTLAIMVLPVIMRTTEEALLAVPDSYREGSFGLGAGKLRTVFTIVLPSAMPGILSGVILAVGRIVGETAALIYTASSVAAIPETVFSSTRTLAVHMYLLSNEGLHVDATYGTAVVLLVLVLLINCLSSFIAGKLAKGK</sequence>
<dbReference type="Gene3D" id="1.10.3720.10">
    <property type="entry name" value="MetI-like"/>
    <property type="match status" value="1"/>
</dbReference>
<evidence type="ECO:0000256" key="7">
    <source>
        <dbReference type="ARBA" id="ARBA00023136"/>
    </source>
</evidence>
<dbReference type="NCBIfam" id="TIGR00974">
    <property type="entry name" value="3a0107s02c"/>
    <property type="match status" value="1"/>
</dbReference>
<evidence type="ECO:0000256" key="4">
    <source>
        <dbReference type="ARBA" id="ARBA00022475"/>
    </source>
</evidence>
<evidence type="ECO:0000313" key="11">
    <source>
        <dbReference type="Proteomes" id="UP000886803"/>
    </source>
</evidence>
<comment type="subcellular location">
    <subcellularLocation>
        <location evidence="1 8">Cell membrane</location>
        <topology evidence="1 8">Multi-pass membrane protein</topology>
    </subcellularLocation>
</comment>
<dbReference type="PANTHER" id="PTHR43470:SF3">
    <property type="entry name" value="PHOSPHATE TRANSPORT SYSTEM PERMEASE PROTEIN PSTA-RELATED"/>
    <property type="match status" value="1"/>
</dbReference>
<dbReference type="GO" id="GO:0005886">
    <property type="term" value="C:plasma membrane"/>
    <property type="evidence" value="ECO:0007669"/>
    <property type="project" value="UniProtKB-SubCell"/>
</dbReference>
<feature type="domain" description="ABC transmembrane type-1" evidence="9">
    <location>
        <begin position="90"/>
        <end position="293"/>
    </location>
</feature>
<dbReference type="InterPro" id="IPR035906">
    <property type="entry name" value="MetI-like_sf"/>
</dbReference>
<feature type="transmembrane region" description="Helical" evidence="8">
    <location>
        <begin position="207"/>
        <end position="227"/>
    </location>
</feature>
<keyword evidence="5 8" id="KW-0812">Transmembrane</keyword>
<dbReference type="PANTHER" id="PTHR43470">
    <property type="entry name" value="PHOSPHATE TRANSPORT SYSTEM PERMEASE PROTEIN PSTA-RELATED"/>
    <property type="match status" value="1"/>
</dbReference>
<feature type="transmembrane region" description="Helical" evidence="8">
    <location>
        <begin position="158"/>
        <end position="177"/>
    </location>
</feature>
<organism evidence="10 11">
    <name type="scientific">Candidatus Gemmiger avicola</name>
    <dbReference type="NCBI Taxonomy" id="2838605"/>
    <lineage>
        <taxon>Bacteria</taxon>
        <taxon>Bacillati</taxon>
        <taxon>Bacillota</taxon>
        <taxon>Clostridia</taxon>
        <taxon>Eubacteriales</taxon>
        <taxon>Gemmiger</taxon>
    </lineage>
</organism>
<comment type="similarity">
    <text evidence="2 8">Belongs to the binding-protein-dependent transport system permease family. CysTW subfamily.</text>
</comment>
<dbReference type="GO" id="GO:0035435">
    <property type="term" value="P:phosphate ion transmembrane transport"/>
    <property type="evidence" value="ECO:0007669"/>
    <property type="project" value="InterPro"/>
</dbReference>
<dbReference type="Pfam" id="PF00528">
    <property type="entry name" value="BPD_transp_1"/>
    <property type="match status" value="1"/>
</dbReference>
<dbReference type="GO" id="GO:0005315">
    <property type="term" value="F:phosphate transmembrane transporter activity"/>
    <property type="evidence" value="ECO:0007669"/>
    <property type="project" value="InterPro"/>
</dbReference>
<keyword evidence="7 8" id="KW-0472">Membrane</keyword>
<comment type="caution">
    <text evidence="10">The sequence shown here is derived from an EMBL/GenBank/DDBJ whole genome shotgun (WGS) entry which is preliminary data.</text>
</comment>
<name>A0A9D2S3Q9_9FIRM</name>
<dbReference type="Proteomes" id="UP000886803">
    <property type="component" value="Unassembled WGS sequence"/>
</dbReference>
<dbReference type="InterPro" id="IPR005672">
    <property type="entry name" value="Phosphate_PstA"/>
</dbReference>
<evidence type="ECO:0000256" key="6">
    <source>
        <dbReference type="ARBA" id="ARBA00022989"/>
    </source>
</evidence>
<dbReference type="InterPro" id="IPR000515">
    <property type="entry name" value="MetI-like"/>
</dbReference>
<accession>A0A9D2S3Q9</accession>
<dbReference type="CDD" id="cd06261">
    <property type="entry name" value="TM_PBP2"/>
    <property type="match status" value="1"/>
</dbReference>
<evidence type="ECO:0000313" key="10">
    <source>
        <dbReference type="EMBL" id="HJB43053.1"/>
    </source>
</evidence>
<reference evidence="10" key="1">
    <citation type="journal article" date="2021" name="PeerJ">
        <title>Extensive microbial diversity within the chicken gut microbiome revealed by metagenomics and culture.</title>
        <authorList>
            <person name="Gilroy R."/>
            <person name="Ravi A."/>
            <person name="Getino M."/>
            <person name="Pursley I."/>
            <person name="Horton D.L."/>
            <person name="Alikhan N.F."/>
            <person name="Baker D."/>
            <person name="Gharbi K."/>
            <person name="Hall N."/>
            <person name="Watson M."/>
            <person name="Adriaenssens E.M."/>
            <person name="Foster-Nyarko E."/>
            <person name="Jarju S."/>
            <person name="Secka A."/>
            <person name="Antonio M."/>
            <person name="Oren A."/>
            <person name="Chaudhuri R.R."/>
            <person name="La Ragione R."/>
            <person name="Hildebrand F."/>
            <person name="Pallen M.J."/>
        </authorList>
    </citation>
    <scope>NUCLEOTIDE SEQUENCE</scope>
    <source>
        <strain evidence="10">ChiBcec8-13705</strain>
    </source>
</reference>
<proteinExistence type="inferred from homology"/>
<keyword evidence="3" id="KW-0813">Transport</keyword>
<feature type="transmembrane region" description="Helical" evidence="8">
    <location>
        <begin position="42"/>
        <end position="70"/>
    </location>
</feature>
<dbReference type="PROSITE" id="PS50928">
    <property type="entry name" value="ABC_TM1"/>
    <property type="match status" value="1"/>
</dbReference>
<keyword evidence="4 8" id="KW-1003">Cell membrane</keyword>
<feature type="transmembrane region" description="Helical" evidence="8">
    <location>
        <begin position="90"/>
        <end position="116"/>
    </location>
</feature>
<dbReference type="SUPFAM" id="SSF161098">
    <property type="entry name" value="MetI-like"/>
    <property type="match status" value="1"/>
</dbReference>
<evidence type="ECO:0000256" key="1">
    <source>
        <dbReference type="ARBA" id="ARBA00004651"/>
    </source>
</evidence>
<feature type="transmembrane region" description="Helical" evidence="8">
    <location>
        <begin position="274"/>
        <end position="297"/>
    </location>
</feature>
<reference evidence="10" key="2">
    <citation type="submission" date="2021-04" db="EMBL/GenBank/DDBJ databases">
        <authorList>
            <person name="Gilroy R."/>
        </authorList>
    </citation>
    <scope>NUCLEOTIDE SEQUENCE</scope>
    <source>
        <strain evidence="10">ChiBcec8-13705</strain>
    </source>
</reference>
<dbReference type="AlphaFoldDB" id="A0A9D2S3Q9"/>
<protein>
    <recommendedName>
        <fullName evidence="8">Phosphate transport system permease protein PstA</fullName>
    </recommendedName>
</protein>
<evidence type="ECO:0000256" key="2">
    <source>
        <dbReference type="ARBA" id="ARBA00007069"/>
    </source>
</evidence>
<keyword evidence="6 8" id="KW-1133">Transmembrane helix</keyword>
<evidence type="ECO:0000256" key="5">
    <source>
        <dbReference type="ARBA" id="ARBA00022692"/>
    </source>
</evidence>
<evidence type="ECO:0000256" key="8">
    <source>
        <dbReference type="RuleBase" id="RU363043"/>
    </source>
</evidence>
<evidence type="ECO:0000259" key="9">
    <source>
        <dbReference type="PROSITE" id="PS50928"/>
    </source>
</evidence>
<gene>
    <name evidence="10" type="primary">pstA</name>
    <name evidence="10" type="ORF">H9945_11215</name>
</gene>